<dbReference type="AlphaFoldDB" id="A0A0A9E8A8"/>
<evidence type="ECO:0000313" key="2">
    <source>
        <dbReference type="EMBL" id="JAD95283.1"/>
    </source>
</evidence>
<accession>A0A0A9E8A8</accession>
<dbReference type="EMBL" id="GBRH01202612">
    <property type="protein sequence ID" value="JAD95283.1"/>
    <property type="molecule type" value="Transcribed_RNA"/>
</dbReference>
<keyword evidence="1" id="KW-1133">Transmembrane helix</keyword>
<proteinExistence type="predicted"/>
<keyword evidence="1" id="KW-0812">Transmembrane</keyword>
<reference evidence="2" key="2">
    <citation type="journal article" date="2015" name="Data Brief">
        <title>Shoot transcriptome of the giant reed, Arundo donax.</title>
        <authorList>
            <person name="Barrero R.A."/>
            <person name="Guerrero F.D."/>
            <person name="Moolhuijzen P."/>
            <person name="Goolsby J.A."/>
            <person name="Tidwell J."/>
            <person name="Bellgard S.E."/>
            <person name="Bellgard M.I."/>
        </authorList>
    </citation>
    <scope>NUCLEOTIDE SEQUENCE</scope>
    <source>
        <tissue evidence="2">Shoot tissue taken approximately 20 cm above the soil surface</tissue>
    </source>
</reference>
<organism evidence="2">
    <name type="scientific">Arundo donax</name>
    <name type="common">Giant reed</name>
    <name type="synonym">Donax arundinaceus</name>
    <dbReference type="NCBI Taxonomy" id="35708"/>
    <lineage>
        <taxon>Eukaryota</taxon>
        <taxon>Viridiplantae</taxon>
        <taxon>Streptophyta</taxon>
        <taxon>Embryophyta</taxon>
        <taxon>Tracheophyta</taxon>
        <taxon>Spermatophyta</taxon>
        <taxon>Magnoliopsida</taxon>
        <taxon>Liliopsida</taxon>
        <taxon>Poales</taxon>
        <taxon>Poaceae</taxon>
        <taxon>PACMAD clade</taxon>
        <taxon>Arundinoideae</taxon>
        <taxon>Arundineae</taxon>
        <taxon>Arundo</taxon>
    </lineage>
</organism>
<feature type="transmembrane region" description="Helical" evidence="1">
    <location>
        <begin position="29"/>
        <end position="51"/>
    </location>
</feature>
<sequence length="92" mass="10373">MILAFLLPLVLYFYCGAFSIFWIQNGRGFIVAFILPSSLPLVSYLHLLLLMGNNQRCGRVMFQSYYISLYSLLSNIPKSRQVSGGISPSENC</sequence>
<reference evidence="2" key="1">
    <citation type="submission" date="2014-09" db="EMBL/GenBank/DDBJ databases">
        <authorList>
            <person name="Magalhaes I.L.F."/>
            <person name="Oliveira U."/>
            <person name="Santos F.R."/>
            <person name="Vidigal T.H.D.A."/>
            <person name="Brescovit A.D."/>
            <person name="Santos A.J."/>
        </authorList>
    </citation>
    <scope>NUCLEOTIDE SEQUENCE</scope>
    <source>
        <tissue evidence="2">Shoot tissue taken approximately 20 cm above the soil surface</tissue>
    </source>
</reference>
<protein>
    <submittedName>
        <fullName evidence="2">Uncharacterized protein</fullName>
    </submittedName>
</protein>
<evidence type="ECO:0000256" key="1">
    <source>
        <dbReference type="SAM" id="Phobius"/>
    </source>
</evidence>
<name>A0A0A9E8A8_ARUDO</name>
<keyword evidence="1" id="KW-0472">Membrane</keyword>